<dbReference type="EMBL" id="CP120678">
    <property type="protein sequence ID" value="WIW70674.1"/>
    <property type="molecule type" value="Genomic_DNA"/>
</dbReference>
<name>A0A9Y2AH19_9FIRM</name>
<feature type="compositionally biased region" description="Polar residues" evidence="1">
    <location>
        <begin position="107"/>
        <end position="133"/>
    </location>
</feature>
<feature type="region of interest" description="Disordered" evidence="1">
    <location>
        <begin position="101"/>
        <end position="133"/>
    </location>
</feature>
<gene>
    <name evidence="2" type="ORF">P3F81_12420</name>
</gene>
<protein>
    <submittedName>
        <fullName evidence="2">Uncharacterized protein</fullName>
    </submittedName>
</protein>
<organism evidence="2 3">
    <name type="scientific">Selenobaculum gibii</name>
    <dbReference type="NCBI Taxonomy" id="3054208"/>
    <lineage>
        <taxon>Bacteria</taxon>
        <taxon>Bacillati</taxon>
        <taxon>Bacillota</taxon>
        <taxon>Negativicutes</taxon>
        <taxon>Selenomonadales</taxon>
        <taxon>Selenomonadaceae</taxon>
        <taxon>Selenobaculum</taxon>
    </lineage>
</organism>
<dbReference type="RefSeq" id="WP_147669504.1">
    <property type="nucleotide sequence ID" value="NZ_CP120678.1"/>
</dbReference>
<dbReference type="Proteomes" id="UP001243623">
    <property type="component" value="Chromosome"/>
</dbReference>
<reference evidence="2" key="1">
    <citation type="submission" date="2023-03" db="EMBL/GenBank/DDBJ databases">
        <title>Selenobaculum gbiensis gen. nov. sp. nov., a new bacterium isolated from the gut microbiota of IBD patient.</title>
        <authorList>
            <person name="Yeo S."/>
            <person name="Park H."/>
            <person name="Huh C.S."/>
        </authorList>
    </citation>
    <scope>NUCLEOTIDE SEQUENCE</scope>
    <source>
        <strain evidence="2">ICN-92133</strain>
    </source>
</reference>
<dbReference type="AlphaFoldDB" id="A0A9Y2AH19"/>
<keyword evidence="3" id="KW-1185">Reference proteome</keyword>
<dbReference type="KEGG" id="sgbi:P3F81_12420"/>
<sequence>MNMNQSINIKLNPDIFEQDIKRISEEETQINIKFSNPSRLINQLDKIFKNEQEKVRKEDSIQKHLNTFSNYVLKICNVSQNNINSALGHFNIYSSPSSILTDKKSNNKNSTESLSTEPNPLTSSNPSTDSCNPNSISQDNMIYKYNTSLQKGLSEIKNNIKNLIDKNTYRIQPPICLCWQKQYANCLECILHKFELDFVILDKTIIYFTSQNGSLLVSGKDFNKLCKHISNYFNSSPDDLKSLLQLHFAHQNNIIPEKKYKASILYGCTINMIHYQLVDRLINLYYSTQVINSTSNAQERQKEYKKYYLKLLYKHFSIPETNLTLISNIFQMKYQRILKEYQNSTNPFSKLILLFFNISKGNTNIIDKIAIMLTKIYLGKSYLNEINNTSSNFTIIFSKNISFINNFLKDIFLYPLSTISNAPFIQKELEPLAFSSDKRKPFCHLTEYPASYLSNKVNIGELLKDKLMGNIVNIDASSTEAEVQTFSNLINSKTIKYQDEHFSTINYQSPAHYIRICQDLSSVGFNTATTSLQYDTIDCTGNLENAVYEKLDSYELFFLVTGFLNYGLDLLYNETIPQKKIINHKEEIDKFISEYCEEDSSDNNTFTEIFYQKYTKWFNMKIPLEQEISKTDFIKYIKAKYNDRYKKIEGKHNGQRKSANGIKNLLLHEDKVDEFIKNYHAEPFSKENFIEYFQIILNSYFPIRCK</sequence>
<evidence type="ECO:0000313" key="2">
    <source>
        <dbReference type="EMBL" id="WIW70674.1"/>
    </source>
</evidence>
<evidence type="ECO:0000256" key="1">
    <source>
        <dbReference type="SAM" id="MobiDB-lite"/>
    </source>
</evidence>
<proteinExistence type="predicted"/>
<accession>A0A9Y2AH19</accession>
<evidence type="ECO:0000313" key="3">
    <source>
        <dbReference type="Proteomes" id="UP001243623"/>
    </source>
</evidence>